<feature type="compositionally biased region" description="Basic residues" evidence="2">
    <location>
        <begin position="121"/>
        <end position="131"/>
    </location>
</feature>
<dbReference type="InterPro" id="IPR044152">
    <property type="entry name" value="YqjM-like"/>
</dbReference>
<dbReference type="InterPro" id="IPR013785">
    <property type="entry name" value="Aldolase_TIM"/>
</dbReference>
<reference evidence="4" key="1">
    <citation type="submission" date="2009-02" db="EMBL/GenBank/DDBJ databases">
        <title>Annotation of Streptomyces viridochromogenes strain DSM 40736.</title>
        <authorList>
            <consortium name="The Broad Institute Genome Sequencing Platform"/>
            <consortium name="Broad Institute Microbial Sequencing Center"/>
            <person name="Fischbach M."/>
            <person name="Godfrey P."/>
            <person name="Ward D."/>
            <person name="Young S."/>
            <person name="Zeng Q."/>
            <person name="Koehrsen M."/>
            <person name="Alvarado L."/>
            <person name="Berlin A.M."/>
            <person name="Bochicchio J."/>
            <person name="Borenstein D."/>
            <person name="Chapman S.B."/>
            <person name="Chen Z."/>
            <person name="Engels R."/>
            <person name="Freedman E."/>
            <person name="Gellesch M."/>
            <person name="Goldberg J."/>
            <person name="Griggs A."/>
            <person name="Gujja S."/>
            <person name="Heilman E.R."/>
            <person name="Heiman D.I."/>
            <person name="Hepburn T.A."/>
            <person name="Howarth C."/>
            <person name="Jen D."/>
            <person name="Larson L."/>
            <person name="Lewis B."/>
            <person name="Mehta T."/>
            <person name="Park D."/>
            <person name="Pearson M."/>
            <person name="Richards J."/>
            <person name="Roberts A."/>
            <person name="Saif S."/>
            <person name="Shea T.D."/>
            <person name="Shenoy N."/>
            <person name="Sisk P."/>
            <person name="Stolte C."/>
            <person name="Sykes S.N."/>
            <person name="Thomson T."/>
            <person name="Walk T."/>
            <person name="White J."/>
            <person name="Yandava C."/>
            <person name="Straight P."/>
            <person name="Clardy J."/>
            <person name="Hung D."/>
            <person name="Kolter R."/>
            <person name="Mekalanos J."/>
            <person name="Walker S."/>
            <person name="Walsh C.T."/>
            <person name="Wieland-Brown L.C."/>
            <person name="Haas B."/>
            <person name="Nusbaum C."/>
            <person name="Birren B."/>
        </authorList>
    </citation>
    <scope>NUCLEOTIDE SEQUENCE [LARGE SCALE GENOMIC DNA]</scope>
    <source>
        <strain evidence="4">DSM 40736 / JCM 4977 / BCRC 1201 / Tue 494</strain>
    </source>
</reference>
<dbReference type="GO" id="GO:0003959">
    <property type="term" value="F:NADPH dehydrogenase activity"/>
    <property type="evidence" value="ECO:0007669"/>
    <property type="project" value="InterPro"/>
</dbReference>
<dbReference type="eggNOG" id="COG1902">
    <property type="taxonomic scope" value="Bacteria"/>
</dbReference>
<proteinExistence type="predicted"/>
<accession>D9XGZ6</accession>
<dbReference type="Proteomes" id="UP000004184">
    <property type="component" value="Unassembled WGS sequence"/>
</dbReference>
<dbReference type="PANTHER" id="PTHR43303:SF4">
    <property type="entry name" value="NADPH DEHYDROGENASE C23G7.10C-RELATED"/>
    <property type="match status" value="1"/>
</dbReference>
<gene>
    <name evidence="3" type="ORF">SSQG_03307</name>
</gene>
<name>D9XGZ6_STRVT</name>
<feature type="region of interest" description="Disordered" evidence="2">
    <location>
        <begin position="103"/>
        <end position="131"/>
    </location>
</feature>
<sequence length="131" mass="14121">MRCGCTGQCRSSTRPASGGLVHNARIEVEPGYQVPFARTVGEGAALPVSAVGLITAPEQADRILVDRSADAIMLAREVLRNPTWPLLAAHVLGDDVPWPKQVPAWPPTPSLKPSSTEHPGIRRKTMRFPPI</sequence>
<dbReference type="EMBL" id="GG657757">
    <property type="protein sequence ID" value="EFL32789.1"/>
    <property type="molecule type" value="Genomic_DNA"/>
</dbReference>
<dbReference type="AlphaFoldDB" id="D9XGZ6"/>
<comment type="cofactor">
    <cofactor evidence="1">
        <name>FMN</name>
        <dbReference type="ChEBI" id="CHEBI:58210"/>
    </cofactor>
</comment>
<evidence type="ECO:0000256" key="2">
    <source>
        <dbReference type="SAM" id="MobiDB-lite"/>
    </source>
</evidence>
<evidence type="ECO:0000313" key="3">
    <source>
        <dbReference type="EMBL" id="EFL32789.1"/>
    </source>
</evidence>
<dbReference type="GO" id="GO:0010181">
    <property type="term" value="F:FMN binding"/>
    <property type="evidence" value="ECO:0007669"/>
    <property type="project" value="InterPro"/>
</dbReference>
<dbReference type="GO" id="GO:0050661">
    <property type="term" value="F:NADP binding"/>
    <property type="evidence" value="ECO:0007669"/>
    <property type="project" value="InterPro"/>
</dbReference>
<dbReference type="PANTHER" id="PTHR43303">
    <property type="entry name" value="NADPH DEHYDROGENASE C23G7.10C-RELATED"/>
    <property type="match status" value="1"/>
</dbReference>
<keyword evidence="4" id="KW-1185">Reference proteome</keyword>
<evidence type="ECO:0000313" key="4">
    <source>
        <dbReference type="Proteomes" id="UP000004184"/>
    </source>
</evidence>
<dbReference type="STRING" id="591159.SSQG_03307"/>
<dbReference type="SUPFAM" id="SSF51395">
    <property type="entry name" value="FMN-linked oxidoreductases"/>
    <property type="match status" value="1"/>
</dbReference>
<protein>
    <submittedName>
        <fullName evidence="3">NADH:flavin oxidoreductase</fullName>
    </submittedName>
</protein>
<dbReference type="HOGENOM" id="CLU_1926469_0_0_11"/>
<organism evidence="3 4">
    <name type="scientific">Streptomyces viridochromogenes (strain DSM 40736 / JCM 4977 / BCRC 1201 / Tue 494)</name>
    <dbReference type="NCBI Taxonomy" id="591159"/>
    <lineage>
        <taxon>Bacteria</taxon>
        <taxon>Bacillati</taxon>
        <taxon>Actinomycetota</taxon>
        <taxon>Actinomycetes</taxon>
        <taxon>Kitasatosporales</taxon>
        <taxon>Streptomycetaceae</taxon>
        <taxon>Streptomyces</taxon>
    </lineage>
</organism>
<dbReference type="Gene3D" id="3.20.20.70">
    <property type="entry name" value="Aldolase class I"/>
    <property type="match status" value="1"/>
</dbReference>
<evidence type="ECO:0000256" key="1">
    <source>
        <dbReference type="ARBA" id="ARBA00001917"/>
    </source>
</evidence>